<dbReference type="GeneID" id="64196826"/>
<dbReference type="RefSeq" id="WP_003538729.1">
    <property type="nucleotide sequence ID" value="NZ_AP031443.1"/>
</dbReference>
<sequence length="213" mass="24012">MNKKYILFDLDGTLTDPMKGITKSVRYALNYYGIEVNDLNDLLPFIGPPLRDSFQEFYGFDALKAEEAVVKYREYFSTKGIFDNKVYPGIEVCLQTLKDQGKVLLVATSKPEKFAKEIIEHFGLAKYFDFVGGSEFNGREKKAEVIDYVLTANMIDKDEAIMVGDRKHDVIGAHENDLPCIGVLYGYGTKEELMACNSDYLVADINALQELLG</sequence>
<dbReference type="PANTHER" id="PTHR43434">
    <property type="entry name" value="PHOSPHOGLYCOLATE PHOSPHATASE"/>
    <property type="match status" value="1"/>
</dbReference>
<dbReference type="FunFam" id="3.40.50.1000:FF:000022">
    <property type="entry name" value="Phosphoglycolate phosphatase"/>
    <property type="match status" value="1"/>
</dbReference>
<dbReference type="InterPro" id="IPR036412">
    <property type="entry name" value="HAD-like_sf"/>
</dbReference>
<dbReference type="InterPro" id="IPR041492">
    <property type="entry name" value="HAD_2"/>
</dbReference>
<reference evidence="2 3" key="1">
    <citation type="submission" date="2018-08" db="EMBL/GenBank/DDBJ databases">
        <title>A genome reference for cultivated species of the human gut microbiota.</title>
        <authorList>
            <person name="Zou Y."/>
            <person name="Xue W."/>
            <person name="Luo G."/>
        </authorList>
    </citation>
    <scope>NUCLEOTIDE SEQUENCE [LARGE SCALE GENOMIC DNA]</scope>
    <source>
        <strain evidence="2 3">OM06-4</strain>
    </source>
</reference>
<keyword evidence="2" id="KW-0378">Hydrolase</keyword>
<dbReference type="EMBL" id="QUSL01000001">
    <property type="protein sequence ID" value="RGD87277.1"/>
    <property type="molecule type" value="Genomic_DNA"/>
</dbReference>
<dbReference type="SFLD" id="SFLDG01129">
    <property type="entry name" value="C1.5:_HAD__Beta-PGM__Phosphata"/>
    <property type="match status" value="1"/>
</dbReference>
<dbReference type="AlphaFoldDB" id="A0A3E3EH89"/>
<dbReference type="InterPro" id="IPR023198">
    <property type="entry name" value="PGP-like_dom2"/>
</dbReference>
<dbReference type="Proteomes" id="UP001211987">
    <property type="component" value="Unassembled WGS sequence"/>
</dbReference>
<dbReference type="Gene3D" id="3.40.50.1000">
    <property type="entry name" value="HAD superfamily/HAD-like"/>
    <property type="match status" value="1"/>
</dbReference>
<comment type="caution">
    <text evidence="2">The sequence shown here is derived from an EMBL/GenBank/DDBJ whole genome shotgun (WGS) entry which is preliminary data.</text>
</comment>
<dbReference type="GO" id="GO:0004713">
    <property type="term" value="F:protein tyrosine kinase activity"/>
    <property type="evidence" value="ECO:0007669"/>
    <property type="project" value="TreeGrafter"/>
</dbReference>
<dbReference type="NCBIfam" id="TIGR01549">
    <property type="entry name" value="HAD-SF-IA-v1"/>
    <property type="match status" value="1"/>
</dbReference>
<dbReference type="PANTHER" id="PTHR43434:SF20">
    <property type="entry name" value="5'-NUCLEOTIDASE"/>
    <property type="match status" value="1"/>
</dbReference>
<dbReference type="InterPro" id="IPR006439">
    <property type="entry name" value="HAD-SF_hydro_IA"/>
</dbReference>
<evidence type="ECO:0000313" key="1">
    <source>
        <dbReference type="EMBL" id="MDB7082916.1"/>
    </source>
</evidence>
<accession>A0A3E3EH89</accession>
<dbReference type="SFLD" id="SFLDS00003">
    <property type="entry name" value="Haloacid_Dehalogenase"/>
    <property type="match status" value="1"/>
</dbReference>
<dbReference type="Pfam" id="PF13419">
    <property type="entry name" value="HAD_2"/>
    <property type="match status" value="1"/>
</dbReference>
<name>A0A3E3EH89_9FIRM</name>
<protein>
    <submittedName>
        <fullName evidence="2">HAD family hydrolase</fullName>
    </submittedName>
    <submittedName>
        <fullName evidence="1">HAD-IA family hydrolase</fullName>
    </submittedName>
</protein>
<dbReference type="Proteomes" id="UP000261032">
    <property type="component" value="Unassembled WGS sequence"/>
</dbReference>
<dbReference type="Gene3D" id="1.10.150.240">
    <property type="entry name" value="Putative phosphatase, domain 2"/>
    <property type="match status" value="1"/>
</dbReference>
<gene>
    <name evidence="2" type="ORF">DXB93_01015</name>
    <name evidence="1" type="ORF">PM738_03810</name>
</gene>
<reference evidence="1" key="2">
    <citation type="submission" date="2023-01" db="EMBL/GenBank/DDBJ databases">
        <title>Human gut microbiome strain richness.</title>
        <authorList>
            <person name="Chen-Liaw A."/>
        </authorList>
    </citation>
    <scope>NUCLEOTIDE SEQUENCE</scope>
    <source>
        <strain evidence="1">1001217st2_G6_1001217B_191108</strain>
    </source>
</reference>
<dbReference type="GO" id="GO:0016787">
    <property type="term" value="F:hydrolase activity"/>
    <property type="evidence" value="ECO:0007669"/>
    <property type="project" value="UniProtKB-KW"/>
</dbReference>
<dbReference type="EMBL" id="JAQLKE010000004">
    <property type="protein sequence ID" value="MDB7082916.1"/>
    <property type="molecule type" value="Genomic_DNA"/>
</dbReference>
<dbReference type="GO" id="GO:0005829">
    <property type="term" value="C:cytosol"/>
    <property type="evidence" value="ECO:0007669"/>
    <property type="project" value="TreeGrafter"/>
</dbReference>
<dbReference type="InterPro" id="IPR050155">
    <property type="entry name" value="HAD-like_hydrolase_sf"/>
</dbReference>
<evidence type="ECO:0000313" key="2">
    <source>
        <dbReference type="EMBL" id="RGD87277.1"/>
    </source>
</evidence>
<proteinExistence type="predicted"/>
<dbReference type="InterPro" id="IPR023214">
    <property type="entry name" value="HAD_sf"/>
</dbReference>
<organism evidence="2 3">
    <name type="scientific">Thomasclavelia ramosa</name>
    <dbReference type="NCBI Taxonomy" id="1547"/>
    <lineage>
        <taxon>Bacteria</taxon>
        <taxon>Bacillati</taxon>
        <taxon>Bacillota</taxon>
        <taxon>Erysipelotrichia</taxon>
        <taxon>Erysipelotrichales</taxon>
        <taxon>Coprobacillaceae</taxon>
        <taxon>Thomasclavelia</taxon>
    </lineage>
</organism>
<evidence type="ECO:0000313" key="3">
    <source>
        <dbReference type="Proteomes" id="UP000261032"/>
    </source>
</evidence>
<dbReference type="SUPFAM" id="SSF56784">
    <property type="entry name" value="HAD-like"/>
    <property type="match status" value="1"/>
</dbReference>